<dbReference type="PANTHER" id="PTHR36933">
    <property type="entry name" value="SLL0788 PROTEIN"/>
    <property type="match status" value="1"/>
</dbReference>
<evidence type="ECO:0000313" key="4">
    <source>
        <dbReference type="Proteomes" id="UP000031928"/>
    </source>
</evidence>
<dbReference type="STRING" id="1224162.B840_10145"/>
<dbReference type="KEGG" id="cmq:B840_10145"/>
<name>A0A0B6TNW0_9CORY</name>
<accession>A0A0B6TNW0</accession>
<dbReference type="EMBL" id="CP007790">
    <property type="protein sequence ID" value="AJK69613.1"/>
    <property type="molecule type" value="Genomic_DNA"/>
</dbReference>
<proteinExistence type="predicted"/>
<dbReference type="Proteomes" id="UP000031928">
    <property type="component" value="Chromosome"/>
</dbReference>
<keyword evidence="1" id="KW-0732">Signal</keyword>
<gene>
    <name evidence="3" type="ORF">B840_10145</name>
</gene>
<dbReference type="PANTHER" id="PTHR36933:SF1">
    <property type="entry name" value="SLL0788 PROTEIN"/>
    <property type="match status" value="1"/>
</dbReference>
<dbReference type="OrthoDB" id="26872at2"/>
<dbReference type="AlphaFoldDB" id="A0A0B6TNW0"/>
<feature type="chain" id="PRO_5038377212" description="DUF305 domain-containing protein" evidence="1">
    <location>
        <begin position="25"/>
        <end position="206"/>
    </location>
</feature>
<sequence length="206" mass="22958">MRTPLVDAALILAAAAFLTACSPAEERATAGPSTTATVEAAMSERSADIPAEANDTDIHFLGMMVPHHQQAIDMADILLASDVADPEVRDLAQRIRDGQQRENNRMNALADQWRIDDDMELHSHHIANGMVNPAVMDTYSRLQGEELRTRFLELMHHHHEEVIRMTQDEVDNGGYQSLRDLANEMIEVQTAEMREMEELYGGVPGV</sequence>
<protein>
    <recommendedName>
        <fullName evidence="2">DUF305 domain-containing protein</fullName>
    </recommendedName>
</protein>
<reference evidence="3 4" key="1">
    <citation type="submission" date="2014-05" db="EMBL/GenBank/DDBJ databases">
        <title>Complete genome sequence of Corynebacterium marinum DSM 44953.</title>
        <authorList>
            <person name="Schaffert L."/>
            <person name="Albersmeier A."/>
            <person name="Kalinowski J."/>
            <person name="Ruckert C."/>
        </authorList>
    </citation>
    <scope>NUCLEOTIDE SEQUENCE [LARGE SCALE GENOMIC DNA]</scope>
    <source>
        <strain evidence="3 4">DSM 44953</strain>
    </source>
</reference>
<evidence type="ECO:0000313" key="3">
    <source>
        <dbReference type="EMBL" id="AJK69613.1"/>
    </source>
</evidence>
<evidence type="ECO:0000259" key="2">
    <source>
        <dbReference type="Pfam" id="PF03713"/>
    </source>
</evidence>
<feature type="domain" description="DUF305" evidence="2">
    <location>
        <begin position="57"/>
        <end position="199"/>
    </location>
</feature>
<dbReference type="Gene3D" id="1.20.1260.10">
    <property type="match status" value="1"/>
</dbReference>
<dbReference type="PROSITE" id="PS51257">
    <property type="entry name" value="PROKAR_LIPOPROTEIN"/>
    <property type="match status" value="1"/>
</dbReference>
<dbReference type="Pfam" id="PF03713">
    <property type="entry name" value="DUF305"/>
    <property type="match status" value="1"/>
</dbReference>
<evidence type="ECO:0000256" key="1">
    <source>
        <dbReference type="SAM" id="SignalP"/>
    </source>
</evidence>
<dbReference type="RefSeq" id="WP_042622011.1">
    <property type="nucleotide sequence ID" value="NZ_CP007790.1"/>
</dbReference>
<organism evidence="3 4">
    <name type="scientific">Corynebacterium marinum DSM 44953</name>
    <dbReference type="NCBI Taxonomy" id="1224162"/>
    <lineage>
        <taxon>Bacteria</taxon>
        <taxon>Bacillati</taxon>
        <taxon>Actinomycetota</taxon>
        <taxon>Actinomycetes</taxon>
        <taxon>Mycobacteriales</taxon>
        <taxon>Corynebacteriaceae</taxon>
        <taxon>Corynebacterium</taxon>
    </lineage>
</organism>
<dbReference type="HOGENOM" id="CLU_074343_1_1_11"/>
<keyword evidence="4" id="KW-1185">Reference proteome</keyword>
<dbReference type="InterPro" id="IPR005183">
    <property type="entry name" value="DUF305_CopM-like"/>
</dbReference>
<feature type="signal peptide" evidence="1">
    <location>
        <begin position="1"/>
        <end position="24"/>
    </location>
</feature>
<dbReference type="InterPro" id="IPR012347">
    <property type="entry name" value="Ferritin-like"/>
</dbReference>